<dbReference type="RefSeq" id="WP_012282575.1">
    <property type="nucleotide sequence ID" value="NC_010337.2"/>
</dbReference>
<dbReference type="CDD" id="cd02197">
    <property type="entry name" value="HypE"/>
    <property type="match status" value="1"/>
</dbReference>
<keyword evidence="6" id="KW-1185">Reference proteome</keyword>
<organism evidence="5 6">
    <name type="scientific">Heliobacterium modesticaldum (strain ATCC 51547 / Ice1)</name>
    <dbReference type="NCBI Taxonomy" id="498761"/>
    <lineage>
        <taxon>Bacteria</taxon>
        <taxon>Bacillati</taxon>
        <taxon>Bacillota</taxon>
        <taxon>Clostridia</taxon>
        <taxon>Eubacteriales</taxon>
        <taxon>Heliobacteriaceae</taxon>
        <taxon>Heliomicrobium</taxon>
    </lineage>
</organism>
<feature type="compositionally biased region" description="Gly residues" evidence="2">
    <location>
        <begin position="309"/>
        <end position="333"/>
    </location>
</feature>
<evidence type="ECO:0000259" key="4">
    <source>
        <dbReference type="Pfam" id="PF02769"/>
    </source>
</evidence>
<dbReference type="eggNOG" id="COG0309">
    <property type="taxonomic scope" value="Bacteria"/>
</dbReference>
<dbReference type="InterPro" id="IPR010918">
    <property type="entry name" value="PurM-like_C_dom"/>
</dbReference>
<dbReference type="Pfam" id="PF00586">
    <property type="entry name" value="AIRS"/>
    <property type="match status" value="1"/>
</dbReference>
<dbReference type="Gene3D" id="3.30.1330.10">
    <property type="entry name" value="PurM-like, N-terminal domain"/>
    <property type="match status" value="1"/>
</dbReference>
<feature type="domain" description="PurM-like N-terminal" evidence="3">
    <location>
        <begin position="39"/>
        <end position="150"/>
    </location>
</feature>
<dbReference type="PIRSF" id="PIRSF005644">
    <property type="entry name" value="Hdrgns_mtr_HypE"/>
    <property type="match status" value="1"/>
</dbReference>
<dbReference type="SUPFAM" id="SSF56042">
    <property type="entry name" value="PurM C-terminal domain-like"/>
    <property type="match status" value="1"/>
</dbReference>
<reference evidence="5 6" key="1">
    <citation type="journal article" date="2008" name="J. Bacteriol.">
        <title>The genome of Heliobacterium modesticaldum, a phototrophic representative of the Firmicutes containing the simplest photosynthetic apparatus.</title>
        <authorList>
            <person name="Sattley W.M."/>
            <person name="Madigan M.T."/>
            <person name="Swingley W.D."/>
            <person name="Cheung P.C."/>
            <person name="Clocksin K.M."/>
            <person name="Conrad A.L."/>
            <person name="Dejesa L.C."/>
            <person name="Honchak B.M."/>
            <person name="Jung D.O."/>
            <person name="Karbach L.E."/>
            <person name="Kurdoglu A."/>
            <person name="Lahiri S."/>
            <person name="Mastrian S.D."/>
            <person name="Page L.E."/>
            <person name="Taylor H.L."/>
            <person name="Wang Z.T."/>
            <person name="Raymond J."/>
            <person name="Chen M."/>
            <person name="Blankenship R.E."/>
            <person name="Touchman J.W."/>
        </authorList>
    </citation>
    <scope>NUCLEOTIDE SEQUENCE [LARGE SCALE GENOMIC DNA]</scope>
    <source>
        <strain evidence="6">ATCC 51547 / Ice1</strain>
    </source>
</reference>
<dbReference type="PANTHER" id="PTHR30303:SF0">
    <property type="entry name" value="CARBAMOYL DEHYDRATASE HYPE"/>
    <property type="match status" value="1"/>
</dbReference>
<dbReference type="SUPFAM" id="SSF55326">
    <property type="entry name" value="PurM N-terminal domain-like"/>
    <property type="match status" value="1"/>
</dbReference>
<dbReference type="InterPro" id="IPR036676">
    <property type="entry name" value="PurM-like_C_sf"/>
</dbReference>
<evidence type="ECO:0000259" key="3">
    <source>
        <dbReference type="Pfam" id="PF00586"/>
    </source>
</evidence>
<dbReference type="OrthoDB" id="9801934at2"/>
<dbReference type="InterPro" id="IPR011854">
    <property type="entry name" value="HypE"/>
</dbReference>
<proteinExistence type="inferred from homology"/>
<dbReference type="NCBIfam" id="TIGR02124">
    <property type="entry name" value="hypE"/>
    <property type="match status" value="1"/>
</dbReference>
<feature type="region of interest" description="Disordered" evidence="2">
    <location>
        <begin position="308"/>
        <end position="335"/>
    </location>
</feature>
<dbReference type="Gene3D" id="3.90.650.10">
    <property type="entry name" value="PurM-like C-terminal domain"/>
    <property type="match status" value="1"/>
</dbReference>
<evidence type="ECO:0000313" key="6">
    <source>
        <dbReference type="Proteomes" id="UP000008550"/>
    </source>
</evidence>
<accession>B0TCN4</accession>
<dbReference type="AlphaFoldDB" id="B0TCN4"/>
<dbReference type="STRING" id="498761.HM1_1487"/>
<dbReference type="InterPro" id="IPR016188">
    <property type="entry name" value="PurM-like_N"/>
</dbReference>
<sequence>MPEECILLAHGDGGALTHRLVQEIFLRHFDHPALRDLTDAALLHLPEGRLAMTTDTFVVKPLFFPGGDIGKLAVAGTVNDLAVSGARPLYLTAAFILEEGFPLADLEQVVASLARTAREAGVAVVAGDTKVVERGCGDGVYINTTGAGVVPAGRDLGYHRIMPGDAVIVNGTIGDHGLAILSKRAGIEFDTPVESDCAPMNGLTDMLLERFAEAVRFMRDPTRGGVATTLNEVAQSTGLNIILEEQALPVREEVQGAAELLGLDPLYLANEGKVLIVAAPEAVEEILTTLRRHPLGLNAAAIGRVEAGTGVGRGPGQGAGQRTGQGSGQGAGRGRVFLRTPLGGHRIVDMLAGDPLPRIC</sequence>
<dbReference type="KEGG" id="hmo:HM1_1487"/>
<dbReference type="InterPro" id="IPR036921">
    <property type="entry name" value="PurM-like_N_sf"/>
</dbReference>
<dbReference type="HOGENOM" id="CLU_049733_0_0_9"/>
<protein>
    <submittedName>
        <fullName evidence="5">Hydrogenase expression/formation protein hype</fullName>
    </submittedName>
</protein>
<evidence type="ECO:0000313" key="5">
    <source>
        <dbReference type="EMBL" id="ABZ84060.1"/>
    </source>
</evidence>
<dbReference type="Pfam" id="PF02769">
    <property type="entry name" value="AIRS_C"/>
    <property type="match status" value="1"/>
</dbReference>
<evidence type="ECO:0000256" key="2">
    <source>
        <dbReference type="SAM" id="MobiDB-lite"/>
    </source>
</evidence>
<comment type="similarity">
    <text evidence="1">Belongs to the HypE family.</text>
</comment>
<name>B0TCN4_HELMI</name>
<dbReference type="GO" id="GO:0051604">
    <property type="term" value="P:protein maturation"/>
    <property type="evidence" value="ECO:0007669"/>
    <property type="project" value="TreeGrafter"/>
</dbReference>
<evidence type="ECO:0000256" key="1">
    <source>
        <dbReference type="ARBA" id="ARBA00006243"/>
    </source>
</evidence>
<feature type="domain" description="PurM-like C-terminal" evidence="4">
    <location>
        <begin position="163"/>
        <end position="311"/>
    </location>
</feature>
<dbReference type="PANTHER" id="PTHR30303">
    <property type="entry name" value="HYDROGENASE ISOENZYMES FORMATION PROTEIN HYPE"/>
    <property type="match status" value="1"/>
</dbReference>
<dbReference type="Proteomes" id="UP000008550">
    <property type="component" value="Chromosome"/>
</dbReference>
<dbReference type="EMBL" id="CP000930">
    <property type="protein sequence ID" value="ABZ84060.1"/>
    <property type="molecule type" value="Genomic_DNA"/>
</dbReference>
<gene>
    <name evidence="5" type="primary">hypE</name>
    <name evidence="5" type="ORF">HM1_1487</name>
</gene>